<feature type="region of interest" description="Disordered" evidence="2">
    <location>
        <begin position="355"/>
        <end position="374"/>
    </location>
</feature>
<reference evidence="3 4" key="1">
    <citation type="submission" date="2023-05" db="EMBL/GenBank/DDBJ databases">
        <title>Microbacterium dauci sp.nov., Isolated from Carrot Rhizosphere Soil.</title>
        <authorList>
            <person name="Xiao Z."/>
            <person name="Zheng J."/>
        </authorList>
    </citation>
    <scope>NUCLEOTIDE SEQUENCE [LARGE SCALE GENOMIC DNA]</scope>
    <source>
        <strain evidence="3 4">LX3-4</strain>
    </source>
</reference>
<dbReference type="RefSeq" id="WP_283715225.1">
    <property type="nucleotide sequence ID" value="NZ_JASJND010000003.1"/>
</dbReference>
<feature type="compositionally biased region" description="Basic and acidic residues" evidence="2">
    <location>
        <begin position="355"/>
        <end position="369"/>
    </location>
</feature>
<dbReference type="Pfam" id="PF03993">
    <property type="entry name" value="DUF349"/>
    <property type="match status" value="3"/>
</dbReference>
<dbReference type="InterPro" id="IPR007139">
    <property type="entry name" value="DUF349"/>
</dbReference>
<comment type="caution">
    <text evidence="3">The sequence shown here is derived from an EMBL/GenBank/DDBJ whole genome shotgun (WGS) entry which is preliminary data.</text>
</comment>
<feature type="region of interest" description="Disordered" evidence="2">
    <location>
        <begin position="1"/>
        <end position="24"/>
    </location>
</feature>
<sequence>MTSATPESAAETEPWGRVDDDGTVSVREGEQWRVVGQYPDGTSEEALAYFERKYADLASEVSLLEVRRRRGGASASDLRGAAKAVREKLTDAAAVGDLAALDARLNALESSLSEASAEEAQAQREAVDAAVAEREGIVAQIEAIAAKDPRSIQWKQTSAEVSDLFARWQAHQSTGPRLPKAVGQQLWKRFRDARAIVDKHRREFYAGLDEQHKSARDAKTRLIERAEALSTQGEDGIGAYRSLLDQWKTAGRAGKKVDDALWARFKAAGDVLYGARVEREAADTEASKEKIEAKRAILDEAAAVAKESDNAKARTLLTGLQRKWDEIGRIFPREAERGLDDQLRKIETALKQREDEAWKRDNPETKARQNDMTSQLQDAITKLEAELAAAEATKNKAAIAKAKDALEARKGWLRALGG</sequence>
<dbReference type="Proteomes" id="UP001321481">
    <property type="component" value="Unassembled WGS sequence"/>
</dbReference>
<evidence type="ECO:0000256" key="2">
    <source>
        <dbReference type="SAM" id="MobiDB-lite"/>
    </source>
</evidence>
<gene>
    <name evidence="3" type="ORF">QNI14_04790</name>
</gene>
<proteinExistence type="predicted"/>
<feature type="coiled-coil region" evidence="1">
    <location>
        <begin position="98"/>
        <end position="125"/>
    </location>
</feature>
<evidence type="ECO:0000313" key="4">
    <source>
        <dbReference type="Proteomes" id="UP001321481"/>
    </source>
</evidence>
<name>A0ABT6ZC94_9MICO</name>
<keyword evidence="4" id="KW-1185">Reference proteome</keyword>
<evidence type="ECO:0000313" key="3">
    <source>
        <dbReference type="EMBL" id="MDJ1113763.1"/>
    </source>
</evidence>
<organism evidence="3 4">
    <name type="scientific">Microbacterium dauci</name>
    <dbReference type="NCBI Taxonomy" id="3048008"/>
    <lineage>
        <taxon>Bacteria</taxon>
        <taxon>Bacillati</taxon>
        <taxon>Actinomycetota</taxon>
        <taxon>Actinomycetes</taxon>
        <taxon>Micrococcales</taxon>
        <taxon>Microbacteriaceae</taxon>
        <taxon>Microbacterium</taxon>
    </lineage>
</organism>
<dbReference type="EMBL" id="JASJND010000003">
    <property type="protein sequence ID" value="MDJ1113763.1"/>
    <property type="molecule type" value="Genomic_DNA"/>
</dbReference>
<accession>A0ABT6ZC94</accession>
<evidence type="ECO:0000256" key="1">
    <source>
        <dbReference type="SAM" id="Coils"/>
    </source>
</evidence>
<protein>
    <submittedName>
        <fullName evidence="3">DUF349 domain-containing protein</fullName>
    </submittedName>
</protein>
<keyword evidence="1" id="KW-0175">Coiled coil</keyword>